<dbReference type="Gene3D" id="1.10.340.70">
    <property type="match status" value="1"/>
</dbReference>
<dbReference type="PANTHER" id="PTHR47266">
    <property type="entry name" value="ENDONUCLEASE-RELATED"/>
    <property type="match status" value="1"/>
</dbReference>
<feature type="compositionally biased region" description="Low complexity" evidence="1">
    <location>
        <begin position="41"/>
        <end position="53"/>
    </location>
</feature>
<dbReference type="Pfam" id="PF17921">
    <property type="entry name" value="Integrase_H2C2"/>
    <property type="match status" value="1"/>
</dbReference>
<protein>
    <recommendedName>
        <fullName evidence="2">Integrase zinc-binding domain-containing protein</fullName>
    </recommendedName>
</protein>
<gene>
    <name evidence="3" type="ORF">PR001_g32806</name>
</gene>
<evidence type="ECO:0000313" key="4">
    <source>
        <dbReference type="Proteomes" id="UP000429607"/>
    </source>
</evidence>
<feature type="compositionally biased region" description="Polar residues" evidence="1">
    <location>
        <begin position="1"/>
        <end position="10"/>
    </location>
</feature>
<feature type="domain" description="Integrase zinc-binding" evidence="2">
    <location>
        <begin position="155"/>
        <end position="213"/>
    </location>
</feature>
<feature type="non-terminal residue" evidence="3">
    <location>
        <position position="1"/>
    </location>
</feature>
<dbReference type="AlphaFoldDB" id="A0A6A3GIG7"/>
<reference evidence="3 4" key="1">
    <citation type="submission" date="2018-09" db="EMBL/GenBank/DDBJ databases">
        <title>Genomic investigation of the strawberry pathogen Phytophthora fragariae indicates pathogenicity is determined by transcriptional variation in three key races.</title>
        <authorList>
            <person name="Adams T.M."/>
            <person name="Armitage A.D."/>
            <person name="Sobczyk M.K."/>
            <person name="Bates H.J."/>
            <person name="Dunwell J.M."/>
            <person name="Nellist C.F."/>
            <person name="Harrison R.J."/>
        </authorList>
    </citation>
    <scope>NUCLEOTIDE SEQUENCE [LARGE SCALE GENOMIC DNA]</scope>
    <source>
        <strain evidence="3 4">SCRP249</strain>
    </source>
</reference>
<dbReference type="InterPro" id="IPR052160">
    <property type="entry name" value="Gypsy_RT_Integrase-like"/>
</dbReference>
<organism evidence="3 4">
    <name type="scientific">Phytophthora rubi</name>
    <dbReference type="NCBI Taxonomy" id="129364"/>
    <lineage>
        <taxon>Eukaryota</taxon>
        <taxon>Sar</taxon>
        <taxon>Stramenopiles</taxon>
        <taxon>Oomycota</taxon>
        <taxon>Peronosporomycetes</taxon>
        <taxon>Peronosporales</taxon>
        <taxon>Peronosporaceae</taxon>
        <taxon>Phytophthora</taxon>
    </lineage>
</organism>
<dbReference type="Proteomes" id="UP000429607">
    <property type="component" value="Unassembled WGS sequence"/>
</dbReference>
<accession>A0A6A3GIG7</accession>
<comment type="caution">
    <text evidence="3">The sequence shown here is derived from an EMBL/GenBank/DDBJ whole genome shotgun (WGS) entry which is preliminary data.</text>
</comment>
<feature type="non-terminal residue" evidence="3">
    <location>
        <position position="255"/>
    </location>
</feature>
<dbReference type="InterPro" id="IPR041588">
    <property type="entry name" value="Integrase_H2C2"/>
</dbReference>
<evidence type="ECO:0000256" key="1">
    <source>
        <dbReference type="SAM" id="MobiDB-lite"/>
    </source>
</evidence>
<evidence type="ECO:0000313" key="3">
    <source>
        <dbReference type="EMBL" id="KAE8953618.1"/>
    </source>
</evidence>
<name>A0A6A3GIG7_9STRA</name>
<feature type="compositionally biased region" description="Low complexity" evidence="1">
    <location>
        <begin position="11"/>
        <end position="24"/>
    </location>
</feature>
<proteinExistence type="predicted"/>
<evidence type="ECO:0000259" key="2">
    <source>
        <dbReference type="Pfam" id="PF17921"/>
    </source>
</evidence>
<feature type="region of interest" description="Disordered" evidence="1">
    <location>
        <begin position="1"/>
        <end position="95"/>
    </location>
</feature>
<dbReference type="EMBL" id="QXFV01010527">
    <property type="protein sequence ID" value="KAE8953618.1"/>
    <property type="molecule type" value="Genomic_DNA"/>
</dbReference>
<sequence length="255" mass="27877">TTPLTPTVATAQSSAVSPRSAVPAYDTVTQKSGKQPRRTTRAGNTGATRTAPRSTKKRKARRTTDAVEVPASAVPTLGQAGAARTAPGETLDEGDELAPAEPTLQVTDEEVMNAQQHSKLVQRLLQEGEYRGMKIARTYGLVTIETQHGKRVVLPPALWAVIFKEMHGSVWACHMRGPHTYGRVAQLYWWPRLLREVNRWVRGCQECGSRKARPREVIPPLRSIRGGDVGDRWALDVAGPFPVADGGERYVIAAL</sequence>